<dbReference type="Proteomes" id="UP000184052">
    <property type="component" value="Unassembled WGS sequence"/>
</dbReference>
<sequence length="379" mass="43808">MNQLRKDDVLKLIKTKTDPCISIYLPTEKAGKDILKGRILLKNLLKEAEKKLSLLNISESDTKNILNEAYDLIEDLIFWQNSNEGLALFISGNTFKYFKMPVKFQEKVHVSKEFNIIPLLSMLTKDENYYLLSLSQKNIKLYRCDEFNINEIELDMPTSLDEALQMDNPERQLQYHSGNPNSTSAIYHGHGGSPDDNKNHINRFMQMVSNDILEFMPNKELPLIVSGVSYIASMYKDANKYPNMMDQHIDGNPDNIHPKELKERAHKIMYEMFNQKTDAMMDKFSEAKSVGNGSDILEDIIAASYEGRINKLFLTSNIEKWGYYDENLNYLYELFEPTIEAENVINIAAINTLKNGGDVLVYSPEEMNNEDRHFATFRY</sequence>
<keyword evidence="2" id="KW-1185">Reference proteome</keyword>
<reference evidence="1 2" key="1">
    <citation type="submission" date="2016-11" db="EMBL/GenBank/DDBJ databases">
        <authorList>
            <person name="Jaros S."/>
            <person name="Januszkiewicz K."/>
            <person name="Wedrychowicz H."/>
        </authorList>
    </citation>
    <scope>NUCLEOTIDE SEQUENCE [LARGE SCALE GENOMIC DNA]</scope>
    <source>
        <strain evidence="1 2">DSM 17477</strain>
    </source>
</reference>
<dbReference type="AlphaFoldDB" id="A0A1M6BSP1"/>
<dbReference type="EMBL" id="FQZL01000005">
    <property type="protein sequence ID" value="SHI51584.1"/>
    <property type="molecule type" value="Genomic_DNA"/>
</dbReference>
<evidence type="ECO:0008006" key="3">
    <source>
        <dbReference type="Google" id="ProtNLM"/>
    </source>
</evidence>
<dbReference type="RefSeq" id="WP_073046492.1">
    <property type="nucleotide sequence ID" value="NZ_FQZL01000005.1"/>
</dbReference>
<protein>
    <recommendedName>
        <fullName evidence="3">Peptide chain release factor 1 (ERF1)</fullName>
    </recommendedName>
</protein>
<dbReference type="Pfam" id="PF18849">
    <property type="entry name" value="baeRF_family7"/>
    <property type="match status" value="1"/>
</dbReference>
<evidence type="ECO:0000313" key="1">
    <source>
        <dbReference type="EMBL" id="SHI51584.1"/>
    </source>
</evidence>
<evidence type="ECO:0000313" key="2">
    <source>
        <dbReference type="Proteomes" id="UP000184052"/>
    </source>
</evidence>
<organism evidence="1 2">
    <name type="scientific">Dethiosulfatibacter aminovorans DSM 17477</name>
    <dbReference type="NCBI Taxonomy" id="1121476"/>
    <lineage>
        <taxon>Bacteria</taxon>
        <taxon>Bacillati</taxon>
        <taxon>Bacillota</taxon>
        <taxon>Tissierellia</taxon>
        <taxon>Dethiosulfatibacter</taxon>
    </lineage>
</organism>
<accession>A0A1M6BSP1</accession>
<name>A0A1M6BSP1_9FIRM</name>
<proteinExistence type="predicted"/>
<gene>
    <name evidence="1" type="ORF">SAMN02745751_00453</name>
</gene>
<dbReference type="STRING" id="1121476.SAMN02745751_00453"/>
<dbReference type="InterPro" id="IPR040837">
    <property type="entry name" value="Bact_RF_family7"/>
</dbReference>
<dbReference type="OrthoDB" id="4393931at2"/>